<dbReference type="InterPro" id="IPR001757">
    <property type="entry name" value="P_typ_ATPase"/>
</dbReference>
<dbReference type="InterPro" id="IPR059000">
    <property type="entry name" value="ATPase_P-type_domA"/>
</dbReference>
<comment type="similarity">
    <text evidence="2">Belongs to the cation transport ATPase (P-type) (TC 3.A.3) family. Type V subfamily.</text>
</comment>
<dbReference type="PANTHER" id="PTHR45630:SF7">
    <property type="entry name" value="ENDOPLASMIC RETICULUM TRANSMEMBRANE HELIX TRANSLOCASE"/>
    <property type="match status" value="1"/>
</dbReference>
<feature type="transmembrane region" description="Helical" evidence="13">
    <location>
        <begin position="323"/>
        <end position="342"/>
    </location>
</feature>
<dbReference type="InterPro" id="IPR008250">
    <property type="entry name" value="ATPase_P-typ_transduc_dom_A_sf"/>
</dbReference>
<evidence type="ECO:0000256" key="12">
    <source>
        <dbReference type="SAM" id="MobiDB-lite"/>
    </source>
</evidence>
<keyword evidence="9" id="KW-1278">Translocase</keyword>
<organism evidence="15 16">
    <name type="scientific">Lunasporangiospora selenospora</name>
    <dbReference type="NCBI Taxonomy" id="979761"/>
    <lineage>
        <taxon>Eukaryota</taxon>
        <taxon>Fungi</taxon>
        <taxon>Fungi incertae sedis</taxon>
        <taxon>Mucoromycota</taxon>
        <taxon>Mortierellomycotina</taxon>
        <taxon>Mortierellomycetes</taxon>
        <taxon>Mortierellales</taxon>
        <taxon>Mortierellaceae</taxon>
        <taxon>Lunasporangiospora</taxon>
    </lineage>
</organism>
<dbReference type="GO" id="GO:0005524">
    <property type="term" value="F:ATP binding"/>
    <property type="evidence" value="ECO:0007669"/>
    <property type="project" value="UniProtKB-KW"/>
</dbReference>
<feature type="transmembrane region" description="Helical" evidence="13">
    <location>
        <begin position="1089"/>
        <end position="1107"/>
    </location>
</feature>
<dbReference type="PROSITE" id="PS01229">
    <property type="entry name" value="COF_2"/>
    <property type="match status" value="1"/>
</dbReference>
<keyword evidence="4" id="KW-0479">Metal-binding</keyword>
<keyword evidence="8" id="KW-0460">Magnesium</keyword>
<comment type="subcellular location">
    <subcellularLocation>
        <location evidence="1">Endoplasmic reticulum membrane</location>
        <topology evidence="1">Multi-pass membrane protein</topology>
    </subcellularLocation>
</comment>
<evidence type="ECO:0000256" key="13">
    <source>
        <dbReference type="SAM" id="Phobius"/>
    </source>
</evidence>
<feature type="transmembrane region" description="Helical" evidence="13">
    <location>
        <begin position="968"/>
        <end position="992"/>
    </location>
</feature>
<proteinExistence type="inferred from homology"/>
<evidence type="ECO:0000256" key="11">
    <source>
        <dbReference type="ARBA" id="ARBA00023136"/>
    </source>
</evidence>
<dbReference type="InterPro" id="IPR023298">
    <property type="entry name" value="ATPase_P-typ_TM_dom_sf"/>
</dbReference>
<dbReference type="GO" id="GO:0015662">
    <property type="term" value="F:P-type ion transporter activity"/>
    <property type="evidence" value="ECO:0007669"/>
    <property type="project" value="TreeGrafter"/>
</dbReference>
<feature type="compositionally biased region" description="Low complexity" evidence="12">
    <location>
        <begin position="1219"/>
        <end position="1228"/>
    </location>
</feature>
<keyword evidence="10 13" id="KW-1133">Transmembrane helix</keyword>
<dbReference type="GO" id="GO:0016887">
    <property type="term" value="F:ATP hydrolysis activity"/>
    <property type="evidence" value="ECO:0007669"/>
    <property type="project" value="InterPro"/>
</dbReference>
<feature type="transmembrane region" description="Helical" evidence="13">
    <location>
        <begin position="938"/>
        <end position="956"/>
    </location>
</feature>
<dbReference type="GO" id="GO:0046872">
    <property type="term" value="F:metal ion binding"/>
    <property type="evidence" value="ECO:0007669"/>
    <property type="project" value="UniProtKB-KW"/>
</dbReference>
<dbReference type="InterPro" id="IPR023214">
    <property type="entry name" value="HAD_sf"/>
</dbReference>
<dbReference type="SUPFAM" id="SSF81660">
    <property type="entry name" value="Metal cation-transporting ATPase, ATP-binding domain N"/>
    <property type="match status" value="1"/>
</dbReference>
<dbReference type="NCBIfam" id="TIGR01657">
    <property type="entry name" value="P-ATPase-V"/>
    <property type="match status" value="1"/>
</dbReference>
<evidence type="ECO:0000313" key="16">
    <source>
        <dbReference type="Proteomes" id="UP000780801"/>
    </source>
</evidence>
<protein>
    <recommendedName>
        <fullName evidence="14">P-type ATPase A domain-containing protein</fullName>
    </recommendedName>
</protein>
<dbReference type="FunFam" id="3.40.50.1000:FF:000071">
    <property type="entry name" value="Cation-transporting ATPase"/>
    <property type="match status" value="1"/>
</dbReference>
<sequence>MFLSCQWSVSIKAALTCKKETDPAKASIIRIIPDKHRGLGALCDLHHENEDIFFFFQKKKYIYNPDKKLFVKLKYPSDAGMTMGDFQKSRGLNESQAKTMTATYGMNRFDIPKPAFMELFKEHAVAPFFIFQIFCVALWCLDEYWYYSIFTLVMLVIFESTVVWQRLRTIGEFQAMSIKPFSVNVRRNGTWTTIMSDELLPGDLVSIVRTKEESGVPCDLVIVDGSCIVNEAMLSGESTPLLKEGVMLRDAEDVLELNGADKLNSLYGGTKVLQVTAPTSSLKAPDGGCICYVVRTGFGTAQGKLVRTMVYSTERVTANNLEALLFILFLLIFALVAAYYVWDIGSSQGRKGGKLLLDCILIITSVVPPELPMELSLAVNTSLIALARNHIFCVEPFRIPFAGKVDVCCFDKTGTLTGEDLVVEGICGIDAREPEVLVQPEEAPMSTRHVLATAHALVQLEEGLVGDPMERVTLEALKWKVGKHDNVYPENPYNKTEHMIIRRRFQFSSALKRMSTISTLTSPDFKTTKLFVAVKGAPETLKNMYTQIPKHYEEIYKQFTRRGSRVLALGYKYLPDGLNADQINNLTRDNVESQLIFAGFLVFHCPLKEDSVQAIEMLNESSHRCVMITGDNPLTACHVARQVDIVSRDVLIMDVREDGRGADDLVLRSIDETKTIDLDPTKPFDPTIFRDYDICVTGPAMAQYENKPSFSELVRHTWVYARVSPGQKETILTTLKAAGYTTLMCGDGTNDVGALKQAHIGVALLDGKPEDLVRIAEYNQIQRLKSVYENQIKFTARFNMEPPPPHARIAQYFPPEVIAAKREAAREAAGIGAVDENGRPAAPTKPKLDMESISNMMEDMDEDAPPSLKLGDASAAAPFTSKLSTPMSIVNIIRQGRCTLVATMQMYKILALNCLITAYSLSVLYLDGIKYGDFQVTITGILMAVCFMCISKATPLETLSKERPQPNIFNFYIILSVLGQFAVHIFSLIYITREAKLIETDREVDLEKTFEPGLLNSAIYLISLSMQVSTFAINYKGHPFRESLKENTYLYRGLLAVGGVAIAGATEFIPEFNEWLQLVPFPEDFKTKLMGIMAFDYFVAWGIELVCNKLFGNFAAKDIVRKNNGGLYDRMVPAFRLAFRPRTLRQSRALPATKLQRHQKRHRVMGSSASKAGNASSSGAKAAQRHFPSAAGLMNEKAKDASAAAATAAAAAVRARAATTGATTANTTPSSPKQDYLAKQQQLEEELQKLDEKLKDSDKRAGESRPVEDTPSAAQLQFFGNLNTIGQVNVPNPDQIKHHEAEEILRKKMPTKSLGGPAFTQSTPIISSSASTGSASSETKAATGSSASRQSNEVPPFTPLVLMQILQLRNRDPSIWTEARLSEEFGMARKDIMALTKYINTYTIVPGKDAKGRESGVWCEDIRKVETLEKPSSVTDAEAAAAEASGGNAAASRSSSMAKTAVPSSNSKEAKKSKTA</sequence>
<dbReference type="GO" id="GO:0006874">
    <property type="term" value="P:intracellular calcium ion homeostasis"/>
    <property type="evidence" value="ECO:0007669"/>
    <property type="project" value="TreeGrafter"/>
</dbReference>
<dbReference type="Gene3D" id="3.40.50.1000">
    <property type="entry name" value="HAD superfamily/HAD-like"/>
    <property type="match status" value="1"/>
</dbReference>
<evidence type="ECO:0000256" key="1">
    <source>
        <dbReference type="ARBA" id="ARBA00004477"/>
    </source>
</evidence>
<feature type="region of interest" description="Disordered" evidence="12">
    <location>
        <begin position="1430"/>
        <end position="1476"/>
    </location>
</feature>
<dbReference type="Proteomes" id="UP000780801">
    <property type="component" value="Unassembled WGS sequence"/>
</dbReference>
<dbReference type="EMBL" id="JAABOA010000163">
    <property type="protein sequence ID" value="KAF9585540.1"/>
    <property type="molecule type" value="Genomic_DNA"/>
</dbReference>
<evidence type="ECO:0000256" key="10">
    <source>
        <dbReference type="ARBA" id="ARBA00022989"/>
    </source>
</evidence>
<feature type="transmembrane region" description="Helical" evidence="13">
    <location>
        <begin position="123"/>
        <end position="139"/>
    </location>
</feature>
<dbReference type="Gene3D" id="2.70.150.10">
    <property type="entry name" value="Calcium-transporting ATPase, cytoplasmic transduction domain A"/>
    <property type="match status" value="1"/>
</dbReference>
<keyword evidence="11 13" id="KW-0472">Membrane</keyword>
<dbReference type="InterPro" id="IPR006544">
    <property type="entry name" value="P-type_TPase_V"/>
</dbReference>
<evidence type="ECO:0000259" key="14">
    <source>
        <dbReference type="Pfam" id="PF00122"/>
    </source>
</evidence>
<feature type="region of interest" description="Disordered" evidence="12">
    <location>
        <begin position="1219"/>
        <end position="1239"/>
    </location>
</feature>
<dbReference type="GO" id="GO:0005789">
    <property type="term" value="C:endoplasmic reticulum membrane"/>
    <property type="evidence" value="ECO:0007669"/>
    <property type="project" value="UniProtKB-SubCell"/>
</dbReference>
<evidence type="ECO:0000256" key="6">
    <source>
        <dbReference type="ARBA" id="ARBA00022824"/>
    </source>
</evidence>
<dbReference type="SUPFAM" id="SSF81665">
    <property type="entry name" value="Calcium ATPase, transmembrane domain M"/>
    <property type="match status" value="1"/>
</dbReference>
<evidence type="ECO:0000313" key="15">
    <source>
        <dbReference type="EMBL" id="KAF9585540.1"/>
    </source>
</evidence>
<dbReference type="SFLD" id="SFLDF00027">
    <property type="entry name" value="p-type_atpase"/>
    <property type="match status" value="1"/>
</dbReference>
<feature type="transmembrane region" description="Helical" evidence="13">
    <location>
        <begin position="145"/>
        <end position="164"/>
    </location>
</feature>
<evidence type="ECO:0000256" key="8">
    <source>
        <dbReference type="ARBA" id="ARBA00022842"/>
    </source>
</evidence>
<keyword evidence="6" id="KW-0256">Endoplasmic reticulum</keyword>
<comment type="caution">
    <text evidence="15">The sequence shown here is derived from an EMBL/GenBank/DDBJ whole genome shotgun (WGS) entry which is preliminary data.</text>
</comment>
<evidence type="ECO:0000256" key="9">
    <source>
        <dbReference type="ARBA" id="ARBA00022967"/>
    </source>
</evidence>
<reference evidence="15" key="1">
    <citation type="journal article" date="2020" name="Fungal Divers.">
        <title>Resolving the Mortierellaceae phylogeny through synthesis of multi-gene phylogenetics and phylogenomics.</title>
        <authorList>
            <person name="Vandepol N."/>
            <person name="Liber J."/>
            <person name="Desiro A."/>
            <person name="Na H."/>
            <person name="Kennedy M."/>
            <person name="Barry K."/>
            <person name="Grigoriev I.V."/>
            <person name="Miller A.N."/>
            <person name="O'Donnell K."/>
            <person name="Stajich J.E."/>
            <person name="Bonito G."/>
        </authorList>
    </citation>
    <scope>NUCLEOTIDE SEQUENCE</scope>
    <source>
        <strain evidence="15">KOD1015</strain>
    </source>
</reference>
<evidence type="ECO:0000256" key="2">
    <source>
        <dbReference type="ARBA" id="ARBA00006000"/>
    </source>
</evidence>
<feature type="domain" description="P-type ATPase A" evidence="14">
    <location>
        <begin position="180"/>
        <end position="309"/>
    </location>
</feature>
<dbReference type="SFLD" id="SFLDG00002">
    <property type="entry name" value="C1.7:_P-type_atpase_like"/>
    <property type="match status" value="1"/>
</dbReference>
<dbReference type="PRINTS" id="PR00119">
    <property type="entry name" value="CATATPASE"/>
</dbReference>
<keyword evidence="7" id="KW-0067">ATP-binding</keyword>
<feature type="region of interest" description="Disordered" evidence="12">
    <location>
        <begin position="1148"/>
        <end position="1185"/>
    </location>
</feature>
<dbReference type="PROSITE" id="PS00154">
    <property type="entry name" value="ATPASE_E1_E2"/>
    <property type="match status" value="1"/>
</dbReference>
<dbReference type="InterPro" id="IPR018303">
    <property type="entry name" value="ATPase_P-typ_P_site"/>
</dbReference>
<keyword evidence="5" id="KW-0547">Nucleotide-binding</keyword>
<evidence type="ECO:0000256" key="4">
    <source>
        <dbReference type="ARBA" id="ARBA00022723"/>
    </source>
</evidence>
<dbReference type="InterPro" id="IPR023299">
    <property type="entry name" value="ATPase_P-typ_cyto_dom_N"/>
</dbReference>
<dbReference type="InterPro" id="IPR036412">
    <property type="entry name" value="HAD-like_sf"/>
</dbReference>
<dbReference type="SFLD" id="SFLDS00003">
    <property type="entry name" value="Haloacid_Dehalogenase"/>
    <property type="match status" value="1"/>
</dbReference>
<feature type="compositionally biased region" description="Low complexity" evidence="12">
    <location>
        <begin position="1432"/>
        <end position="1461"/>
    </location>
</feature>
<accession>A0A9P6G185</accession>
<evidence type="ECO:0000256" key="3">
    <source>
        <dbReference type="ARBA" id="ARBA00022692"/>
    </source>
</evidence>
<evidence type="ECO:0000256" key="5">
    <source>
        <dbReference type="ARBA" id="ARBA00022741"/>
    </source>
</evidence>
<feature type="compositionally biased region" description="Low complexity" evidence="12">
    <location>
        <begin position="1320"/>
        <end position="1348"/>
    </location>
</feature>
<evidence type="ECO:0000256" key="7">
    <source>
        <dbReference type="ARBA" id="ARBA00022840"/>
    </source>
</evidence>
<name>A0A9P6G185_9FUNG</name>
<keyword evidence="16" id="KW-1185">Reference proteome</keyword>
<dbReference type="CDD" id="cd07543">
    <property type="entry name" value="P-type_ATPase_cation"/>
    <property type="match status" value="1"/>
</dbReference>
<dbReference type="InterPro" id="IPR047820">
    <property type="entry name" value="P5A-type_ATPase"/>
</dbReference>
<feature type="transmembrane region" description="Helical" evidence="13">
    <location>
        <begin position="1049"/>
        <end position="1069"/>
    </location>
</feature>
<dbReference type="SUPFAM" id="SSF56784">
    <property type="entry name" value="HAD-like"/>
    <property type="match status" value="1"/>
</dbReference>
<dbReference type="GO" id="GO:0019829">
    <property type="term" value="F:ATPase-coupled monoatomic cation transmembrane transporter activity"/>
    <property type="evidence" value="ECO:0007669"/>
    <property type="project" value="TreeGrafter"/>
</dbReference>
<feature type="region of interest" description="Disordered" evidence="12">
    <location>
        <begin position="1311"/>
        <end position="1353"/>
    </location>
</feature>
<feature type="compositionally biased region" description="Low complexity" evidence="12">
    <location>
        <begin position="1166"/>
        <end position="1182"/>
    </location>
</feature>
<dbReference type="OrthoDB" id="48943at2759"/>
<feature type="compositionally biased region" description="Basic residues" evidence="12">
    <location>
        <begin position="1155"/>
        <end position="1164"/>
    </location>
</feature>
<gene>
    <name evidence="15" type="ORF">BGW38_001911</name>
</gene>
<keyword evidence="3 13" id="KW-0812">Transmembrane</keyword>
<dbReference type="Gene3D" id="3.40.1110.10">
    <property type="entry name" value="Calcium-transporting ATPase, cytoplasmic domain N"/>
    <property type="match status" value="1"/>
</dbReference>
<dbReference type="Pfam" id="PF00122">
    <property type="entry name" value="E1-E2_ATPase"/>
    <property type="match status" value="1"/>
</dbReference>
<dbReference type="Pfam" id="PF13246">
    <property type="entry name" value="Cation_ATPase"/>
    <property type="match status" value="1"/>
</dbReference>
<dbReference type="NCBIfam" id="TIGR01494">
    <property type="entry name" value="ATPase_P-type"/>
    <property type="match status" value="1"/>
</dbReference>
<dbReference type="PANTHER" id="PTHR45630">
    <property type="entry name" value="CATION-TRANSPORTING ATPASE-RELATED"/>
    <property type="match status" value="1"/>
</dbReference>
<dbReference type="SUPFAM" id="SSF81653">
    <property type="entry name" value="Calcium ATPase, transduction domain A"/>
    <property type="match status" value="1"/>
</dbReference>
<dbReference type="InterPro" id="IPR044492">
    <property type="entry name" value="P_typ_ATPase_HD_dom"/>
</dbReference>